<evidence type="ECO:0000256" key="1">
    <source>
        <dbReference type="SAM" id="Phobius"/>
    </source>
</evidence>
<gene>
    <name evidence="2" type="ORF">Selli1_04520</name>
    <name evidence="3" type="ORF">Selli2_16440</name>
</gene>
<dbReference type="EMBL" id="BSCH01000009">
    <property type="protein sequence ID" value="GLG90217.1"/>
    <property type="molecule type" value="Genomic_DNA"/>
</dbReference>
<evidence type="ECO:0000313" key="3">
    <source>
        <dbReference type="EMBL" id="GLG90217.1"/>
    </source>
</evidence>
<keyword evidence="1" id="KW-0472">Membrane</keyword>
<dbReference type="AlphaFoldDB" id="A0A9W6FBP8"/>
<feature type="transmembrane region" description="Helical" evidence="1">
    <location>
        <begin position="12"/>
        <end position="32"/>
    </location>
</feature>
<reference evidence="3" key="3">
    <citation type="submission" date="2022-11" db="EMBL/GenBank/DDBJ databases">
        <title>Draft genome sequence of Sellimonas catena strain 18CBH55.</title>
        <authorList>
            <person name="Atsushi H."/>
            <person name="Moriya O."/>
            <person name="Mitsuo S."/>
        </authorList>
    </citation>
    <scope>NUCLEOTIDE SEQUENCE</scope>
    <source>
        <strain evidence="3">18CBH55</strain>
    </source>
</reference>
<evidence type="ECO:0000313" key="4">
    <source>
        <dbReference type="Proteomes" id="UP001145145"/>
    </source>
</evidence>
<sequence length="132" mass="15693">MKDKFLRFMYGRYGVDQFSKFLVITGIIFLLLSGFTRYGGILYLFSLAVLIYSYFRMFSRNHSKRYAENQLYLKYTAGIRKKFSAIRYGLSQRKHYHIYKCPSCGQKIRIPRGKGRIEIRCPKCNAHFIKKS</sequence>
<organism evidence="2 4">
    <name type="scientific">Sellimonas catena</name>
    <dbReference type="NCBI Taxonomy" id="2994035"/>
    <lineage>
        <taxon>Bacteria</taxon>
        <taxon>Bacillati</taxon>
        <taxon>Bacillota</taxon>
        <taxon>Clostridia</taxon>
        <taxon>Lachnospirales</taxon>
        <taxon>Lachnospiraceae</taxon>
        <taxon>Sellimonas</taxon>
    </lineage>
</organism>
<dbReference type="RefSeq" id="WP_087169175.1">
    <property type="nucleotide sequence ID" value="NZ_BSBO01000003.1"/>
</dbReference>
<dbReference type="EMBL" id="BSBO01000003">
    <property type="protein sequence ID" value="GLG03278.1"/>
    <property type="molecule type" value="Genomic_DNA"/>
</dbReference>
<keyword evidence="1" id="KW-1133">Transmembrane helix</keyword>
<protein>
    <submittedName>
        <fullName evidence="2">Zn-finger containing protein</fullName>
    </submittedName>
</protein>
<reference evidence="2" key="1">
    <citation type="submission" date="2022-11" db="EMBL/GenBank/DDBJ databases">
        <title>Draft genome sequence of Sellimonas catena strain 12EGH17.</title>
        <authorList>
            <person name="Atsushi H."/>
            <person name="Moriya O."/>
            <person name="Mitsuo S."/>
        </authorList>
    </citation>
    <scope>NUCLEOTIDE SEQUENCE</scope>
    <source>
        <strain evidence="2">12EGH17</strain>
    </source>
</reference>
<reference evidence="2" key="2">
    <citation type="submission" date="2022-11" db="EMBL/GenBank/DDBJ databases">
        <title>Draft genome sequence of Sellimonas catena strain 12EGH17.</title>
        <authorList>
            <person name="Hisatomi A."/>
            <person name="Ohkuma M."/>
            <person name="Sakamoto M."/>
        </authorList>
    </citation>
    <scope>NUCLEOTIDE SEQUENCE</scope>
    <source>
        <strain evidence="2">12EGH17</strain>
    </source>
</reference>
<proteinExistence type="predicted"/>
<feature type="transmembrane region" description="Helical" evidence="1">
    <location>
        <begin position="38"/>
        <end position="55"/>
    </location>
</feature>
<name>A0A9W6FBP8_9FIRM</name>
<dbReference type="Gene3D" id="2.20.28.30">
    <property type="entry name" value="RNA polymerase ii, chain L"/>
    <property type="match status" value="1"/>
</dbReference>
<comment type="caution">
    <text evidence="2">The sequence shown here is derived from an EMBL/GenBank/DDBJ whole genome shotgun (WGS) entry which is preliminary data.</text>
</comment>
<keyword evidence="4" id="KW-1185">Reference proteome</keyword>
<keyword evidence="1" id="KW-0812">Transmembrane</keyword>
<dbReference type="Proteomes" id="UP001145094">
    <property type="component" value="Unassembled WGS sequence"/>
</dbReference>
<evidence type="ECO:0000313" key="2">
    <source>
        <dbReference type="EMBL" id="GLG03278.1"/>
    </source>
</evidence>
<dbReference type="Proteomes" id="UP001145145">
    <property type="component" value="Unassembled WGS sequence"/>
</dbReference>
<reference evidence="2 4" key="5">
    <citation type="journal article" date="2023" name="Int. J. Syst. Evol. Microbiol.">
        <title>Sellimonas catena sp. nov., isolated from human faeces.</title>
        <authorList>
            <person name="Hisatomi A."/>
            <person name="Ohkuma M."/>
            <person name="Sakamoto M."/>
        </authorList>
    </citation>
    <scope>NUCLEOTIDE SEQUENCE [LARGE SCALE GENOMIC DNA]</scope>
    <source>
        <strain evidence="2 4">12EGH17</strain>
        <strain evidence="3">18CBH55</strain>
    </source>
</reference>
<reference evidence="3" key="4">
    <citation type="submission" date="2022-11" db="EMBL/GenBank/DDBJ databases">
        <title>Draft genome sequence of Sellimonas catena strain 18CBH55.</title>
        <authorList>
            <person name="Hisatomi A."/>
            <person name="Ohkuma M."/>
            <person name="Sakamoto M."/>
        </authorList>
    </citation>
    <scope>NUCLEOTIDE SEQUENCE</scope>
    <source>
        <strain evidence="3">18CBH55</strain>
    </source>
</reference>
<accession>A0A9W6FBP8</accession>